<proteinExistence type="predicted"/>
<dbReference type="RefSeq" id="WP_110165562.1">
    <property type="nucleotide sequence ID" value="NZ_CAJESO010000026.1"/>
</dbReference>
<dbReference type="Gene3D" id="1.10.10.10">
    <property type="entry name" value="Winged helix-like DNA-binding domain superfamily/Winged helix DNA-binding domain"/>
    <property type="match status" value="1"/>
</dbReference>
<comment type="caution">
    <text evidence="1">The sequence shown here is derived from an EMBL/GenBank/DDBJ whole genome shotgun (WGS) entry which is preliminary data.</text>
</comment>
<dbReference type="OrthoDB" id="2413649at2"/>
<dbReference type="EMBL" id="QQPC01000012">
    <property type="protein sequence ID" value="REA83459.1"/>
    <property type="molecule type" value="Genomic_DNA"/>
</dbReference>
<dbReference type="SUPFAM" id="SSF46785">
    <property type="entry name" value="Winged helix' DNA-binding domain"/>
    <property type="match status" value="1"/>
</dbReference>
<dbReference type="Proteomes" id="UP000256409">
    <property type="component" value="Unassembled WGS sequence"/>
</dbReference>
<evidence type="ECO:0000313" key="2">
    <source>
        <dbReference type="Proteomes" id="UP000256409"/>
    </source>
</evidence>
<sequence length="286" mass="33357">MAYQCINLEEYQNFNSISEMDHNVKQFNGLLKKTHYETLNLLKQYSCKVIGVSHIKVQTIAKQLGKSIATIKRHLKYLKDNGFISVINTFRRKSGGKGANAYVINSVEYRDVFLSKIKNEPSKMSHRKTAKSVLQNQAPQAIQEVKVQKETINSLKLLKSFISTVKRKSNTYLEKIEAIKNYRECPQNVPHNLYMVNRAYFSDKQISVIHSIIHKNIDKFESLLSDDQIHDVYFDTFKSLVKALRKYHKENGQEVRNIYAYAYTTSKRQVFKYTTQNAWNFSPSFM</sequence>
<evidence type="ECO:0000313" key="1">
    <source>
        <dbReference type="EMBL" id="REA83459.1"/>
    </source>
</evidence>
<accession>A0A3D8YQ36</accession>
<dbReference type="AlphaFoldDB" id="A0A3D8YQ36"/>
<organism evidence="1 2">
    <name type="scientific">Staphylococcus pseudintermedius</name>
    <dbReference type="NCBI Taxonomy" id="283734"/>
    <lineage>
        <taxon>Bacteria</taxon>
        <taxon>Bacillati</taxon>
        <taxon>Bacillota</taxon>
        <taxon>Bacilli</taxon>
        <taxon>Bacillales</taxon>
        <taxon>Staphylococcaceae</taxon>
        <taxon>Staphylococcus</taxon>
        <taxon>Staphylococcus intermedius group</taxon>
    </lineage>
</organism>
<name>A0A3D8YQ36_STAPS</name>
<dbReference type="InterPro" id="IPR036388">
    <property type="entry name" value="WH-like_DNA-bd_sf"/>
</dbReference>
<dbReference type="CDD" id="cd00092">
    <property type="entry name" value="HTH_CRP"/>
    <property type="match status" value="1"/>
</dbReference>
<protein>
    <submittedName>
        <fullName evidence="1">Replication/maintenance protein RepL</fullName>
    </submittedName>
</protein>
<dbReference type="InterPro" id="IPR036390">
    <property type="entry name" value="WH_DNA-bd_sf"/>
</dbReference>
<gene>
    <name evidence="1" type="ORF">DV961_02750</name>
</gene>
<reference evidence="2" key="1">
    <citation type="journal article" date="2018" name="Vet. Microbiol.">
        <title>Molecular epidemiology of methicillin-resistant staphylococci amongst veterinary personnel, personnel-owned pets, patients and the hospital environment of two companion animal veterinary hospitals.</title>
        <authorList>
            <person name="Worthing K.A."/>
            <person name="Brown J."/>
            <person name="Gerber L."/>
            <person name="Abraham S."/>
            <person name="Trott D."/>
            <person name="Norris J.M."/>
        </authorList>
    </citation>
    <scope>NUCLEOTIDE SEQUENCE [LARGE SCALE GENOMIC DNA]</scope>
    <source>
        <strain evidence="2">ST496-2</strain>
    </source>
</reference>